<dbReference type="InterPro" id="IPR037132">
    <property type="entry name" value="N_Gln_amidohydro_ab_roll_sf"/>
</dbReference>
<accession>A0A7S3MHD6</accession>
<dbReference type="GO" id="GO:0070773">
    <property type="term" value="F:protein-N-terminal glutamine amidohydrolase activity"/>
    <property type="evidence" value="ECO:0007669"/>
    <property type="project" value="UniProtKB-UniRule"/>
</dbReference>
<proteinExistence type="inferred from homology"/>
<protein>
    <recommendedName>
        <fullName evidence="4 8">Protein N-terminal glutamine amidohydrolase</fullName>
        <ecNumber evidence="3 8">3.5.1.122</ecNumber>
    </recommendedName>
    <alternativeName>
        <fullName evidence="6 8">Protein NH2-terminal glutamine deamidase</fullName>
    </alternativeName>
</protein>
<dbReference type="GO" id="GO:0008418">
    <property type="term" value="F:protein-N-terminal asparagine amidohydrolase activity"/>
    <property type="evidence" value="ECO:0007669"/>
    <property type="project" value="UniProtKB-UniRule"/>
</dbReference>
<evidence type="ECO:0000256" key="3">
    <source>
        <dbReference type="ARBA" id="ARBA00012718"/>
    </source>
</evidence>
<evidence type="ECO:0000256" key="7">
    <source>
        <dbReference type="ARBA" id="ARBA00048768"/>
    </source>
</evidence>
<organism evidence="10">
    <name type="scientific">Spumella elongata</name>
    <dbReference type="NCBI Taxonomy" id="89044"/>
    <lineage>
        <taxon>Eukaryota</taxon>
        <taxon>Sar</taxon>
        <taxon>Stramenopiles</taxon>
        <taxon>Ochrophyta</taxon>
        <taxon>Chrysophyceae</taxon>
        <taxon>Chromulinales</taxon>
        <taxon>Chromulinaceae</taxon>
        <taxon>Spumella</taxon>
    </lineage>
</organism>
<dbReference type="InterPro" id="IPR039733">
    <property type="entry name" value="NTAQ1"/>
</dbReference>
<feature type="domain" description="Protein N-terminal glutamine amidohydrolase alpha beta roll" evidence="9">
    <location>
        <begin position="9"/>
        <end position="189"/>
    </location>
</feature>
<gene>
    <name evidence="10" type="ORF">SELO1098_LOCUS32794</name>
</gene>
<dbReference type="GO" id="GO:0005829">
    <property type="term" value="C:cytosol"/>
    <property type="evidence" value="ECO:0007669"/>
    <property type="project" value="TreeGrafter"/>
</dbReference>
<evidence type="ECO:0000256" key="5">
    <source>
        <dbReference type="ARBA" id="ARBA00022801"/>
    </source>
</evidence>
<dbReference type="EMBL" id="HBIC01063919">
    <property type="protein sequence ID" value="CAE0303936.1"/>
    <property type="molecule type" value="Transcribed_RNA"/>
</dbReference>
<comment type="function">
    <text evidence="8">Mediates the side-chain deamidation of N-terminal glutamine residues to glutamate, an important step in N-end rule pathway of protein degradation. Conversion of the resulting N-terminal glutamine to glutamate renders the protein susceptible to arginylation, polyubiquitination and degradation as specified by the N-end rule. Does not act on substrates with internal or C-terminal glutamine and does not act on non-glutamine residues in any position.</text>
</comment>
<evidence type="ECO:0000259" key="9">
    <source>
        <dbReference type="Pfam" id="PF09764"/>
    </source>
</evidence>
<evidence type="ECO:0000256" key="6">
    <source>
        <dbReference type="ARBA" id="ARBA00029677"/>
    </source>
</evidence>
<dbReference type="GO" id="GO:0005634">
    <property type="term" value="C:nucleus"/>
    <property type="evidence" value="ECO:0007669"/>
    <property type="project" value="TreeGrafter"/>
</dbReference>
<dbReference type="PANTHER" id="PTHR13035:SF0">
    <property type="entry name" value="PROTEIN N-TERMINAL GLUTAMINE AMIDOHYDROLASE"/>
    <property type="match status" value="1"/>
</dbReference>
<dbReference type="Pfam" id="PF09764">
    <property type="entry name" value="Nt_Gln_amidase"/>
    <property type="match status" value="1"/>
</dbReference>
<evidence type="ECO:0000256" key="4">
    <source>
        <dbReference type="ARBA" id="ARBA00021247"/>
    </source>
</evidence>
<keyword evidence="5 8" id="KW-0378">Hydrolase</keyword>
<evidence type="ECO:0000256" key="8">
    <source>
        <dbReference type="RuleBase" id="RU367082"/>
    </source>
</evidence>
<comment type="subunit">
    <text evidence="2 8">Monomer.</text>
</comment>
<evidence type="ECO:0000313" key="10">
    <source>
        <dbReference type="EMBL" id="CAE0303936.1"/>
    </source>
</evidence>
<dbReference type="Gene3D" id="3.10.620.10">
    <property type="entry name" value="Protein N-terminal glutamine amidohydrolase, alpha beta roll"/>
    <property type="match status" value="1"/>
</dbReference>
<dbReference type="InterPro" id="IPR023128">
    <property type="entry name" value="Prot_N_Gln_amidohydro_ab_roll"/>
</dbReference>
<dbReference type="AlphaFoldDB" id="A0A7S3MHD6"/>
<sequence>MYSEEDHSYHSHYSEENIYKLAYKYSNQTFEVKESFVVFISNENKHVPMWKQRLSSNDKEPVLWDYHVIYVIPNEDGEAHVIDLDSTLGYRVPFAKYMKETFHPDAPLANREHDQLFRVVPADLFLDYFASDRSHMVSSYPNYKQKPPAWPTIKGHKAETEMNVEKYISMEEQEAEYYGKVMTLRDFMEMGMGQQ</sequence>
<name>A0A7S3MHD6_9STRA</name>
<comment type="similarity">
    <text evidence="1 8">Belongs to the NTAQ1 family.</text>
</comment>
<evidence type="ECO:0000256" key="2">
    <source>
        <dbReference type="ARBA" id="ARBA00011245"/>
    </source>
</evidence>
<reference evidence="10" key="1">
    <citation type="submission" date="2021-01" db="EMBL/GenBank/DDBJ databases">
        <authorList>
            <person name="Corre E."/>
            <person name="Pelletier E."/>
            <person name="Niang G."/>
            <person name="Scheremetjew M."/>
            <person name="Finn R."/>
            <person name="Kale V."/>
            <person name="Holt S."/>
            <person name="Cochrane G."/>
            <person name="Meng A."/>
            <person name="Brown T."/>
            <person name="Cohen L."/>
        </authorList>
    </citation>
    <scope>NUCLEOTIDE SEQUENCE</scope>
    <source>
        <strain evidence="10">CCAP 955/1</strain>
    </source>
</reference>
<dbReference type="PANTHER" id="PTHR13035">
    <property type="entry name" value="PROTEIN N-TERMINAL GLUTAMINE AMIDOHYDROLASE"/>
    <property type="match status" value="1"/>
</dbReference>
<dbReference type="EC" id="3.5.1.122" evidence="3 8"/>
<evidence type="ECO:0000256" key="1">
    <source>
        <dbReference type="ARBA" id="ARBA00008985"/>
    </source>
</evidence>
<comment type="catalytic activity">
    <reaction evidence="7 8">
        <text>N-terminal L-glutaminyl-[protein] + H2O = N-terminal L-glutamyl-[protein] + NH4(+)</text>
        <dbReference type="Rhea" id="RHEA:50680"/>
        <dbReference type="Rhea" id="RHEA-COMP:12668"/>
        <dbReference type="Rhea" id="RHEA-COMP:12777"/>
        <dbReference type="ChEBI" id="CHEBI:15377"/>
        <dbReference type="ChEBI" id="CHEBI:28938"/>
        <dbReference type="ChEBI" id="CHEBI:64721"/>
        <dbReference type="ChEBI" id="CHEBI:64722"/>
        <dbReference type="EC" id="3.5.1.122"/>
    </reaction>
</comment>